<evidence type="ECO:0000256" key="1">
    <source>
        <dbReference type="SAM" id="Phobius"/>
    </source>
</evidence>
<accession>A0AB34LBF6</accession>
<keyword evidence="1" id="KW-0472">Membrane</keyword>
<protein>
    <submittedName>
        <fullName evidence="2">Membrane protein</fullName>
    </submittedName>
</protein>
<organism evidence="2 3">
    <name type="scientific">Parabacteroides distasonis str. 3776 D15 i</name>
    <dbReference type="NCBI Taxonomy" id="1339342"/>
    <lineage>
        <taxon>Bacteria</taxon>
        <taxon>Pseudomonadati</taxon>
        <taxon>Bacteroidota</taxon>
        <taxon>Bacteroidia</taxon>
        <taxon>Bacteroidales</taxon>
        <taxon>Tannerellaceae</taxon>
        <taxon>Parabacteroides</taxon>
    </lineage>
</organism>
<proteinExistence type="predicted"/>
<evidence type="ECO:0000313" key="2">
    <source>
        <dbReference type="EMBL" id="KDS34995.1"/>
    </source>
</evidence>
<dbReference type="Proteomes" id="UP000027850">
    <property type="component" value="Unassembled WGS sequence"/>
</dbReference>
<dbReference type="EMBL" id="JNHK01000096">
    <property type="protein sequence ID" value="KDS34995.1"/>
    <property type="molecule type" value="Genomic_DNA"/>
</dbReference>
<feature type="transmembrane region" description="Helical" evidence="1">
    <location>
        <begin position="12"/>
        <end position="30"/>
    </location>
</feature>
<name>A0AB34LBF6_PARDI</name>
<reference evidence="2 3" key="1">
    <citation type="submission" date="2014-04" db="EMBL/GenBank/DDBJ databases">
        <authorList>
            <person name="Sears C."/>
            <person name="Carroll K."/>
            <person name="Sack B.R."/>
            <person name="Qadri F."/>
            <person name="Myers L.L."/>
            <person name="Chung G.-T."/>
            <person name="Escheverria P."/>
            <person name="Fraser C.M."/>
            <person name="Sadzewicz L."/>
            <person name="Shefchek K.A."/>
            <person name="Tallon L."/>
            <person name="Das S.P."/>
            <person name="Daugherty S."/>
            <person name="Mongodin E.F."/>
        </authorList>
    </citation>
    <scope>NUCLEOTIDE SEQUENCE [LARGE SCALE GENOMIC DNA]</scope>
    <source>
        <strain evidence="2 3">3776 D15 i</strain>
    </source>
</reference>
<keyword evidence="1" id="KW-1133">Transmembrane helix</keyword>
<evidence type="ECO:0000313" key="3">
    <source>
        <dbReference type="Proteomes" id="UP000027850"/>
    </source>
</evidence>
<dbReference type="AlphaFoldDB" id="A0AB34LBF6"/>
<keyword evidence="1" id="KW-0812">Transmembrane</keyword>
<gene>
    <name evidence="2" type="ORF">M091_2694</name>
</gene>
<sequence>MIMIKDLNGLTVLMLVVTILAAIFLAWLYTKPGKKWLDEL</sequence>
<comment type="caution">
    <text evidence="2">The sequence shown here is derived from an EMBL/GenBank/DDBJ whole genome shotgun (WGS) entry which is preliminary data.</text>
</comment>